<feature type="compositionally biased region" description="Polar residues" evidence="5">
    <location>
        <begin position="1"/>
        <end position="10"/>
    </location>
</feature>
<keyword evidence="7" id="KW-1185">Reference proteome</keyword>
<dbReference type="PROSITE" id="PS50096">
    <property type="entry name" value="IQ"/>
    <property type="match status" value="2"/>
</dbReference>
<gene>
    <name evidence="8" type="primary">LOC106468199</name>
</gene>
<dbReference type="Pfam" id="PF24981">
    <property type="entry name" value="Beta-prop_ATRN-LZTR1"/>
    <property type="match status" value="1"/>
</dbReference>
<evidence type="ECO:0000256" key="5">
    <source>
        <dbReference type="SAM" id="MobiDB-lite"/>
    </source>
</evidence>
<dbReference type="Gene3D" id="1.25.40.420">
    <property type="match status" value="1"/>
</dbReference>
<proteinExistence type="predicted"/>
<organism evidence="7 8">
    <name type="scientific">Limulus polyphemus</name>
    <name type="common">Atlantic horseshoe crab</name>
    <dbReference type="NCBI Taxonomy" id="6850"/>
    <lineage>
        <taxon>Eukaryota</taxon>
        <taxon>Metazoa</taxon>
        <taxon>Ecdysozoa</taxon>
        <taxon>Arthropoda</taxon>
        <taxon>Chelicerata</taxon>
        <taxon>Merostomata</taxon>
        <taxon>Xiphosura</taxon>
        <taxon>Limulidae</taxon>
        <taxon>Limulus</taxon>
    </lineage>
</organism>
<dbReference type="Pfam" id="PF00612">
    <property type="entry name" value="IQ"/>
    <property type="match status" value="2"/>
</dbReference>
<dbReference type="Gene3D" id="3.30.710.10">
    <property type="entry name" value="Potassium Channel Kv1.1, Chain A"/>
    <property type="match status" value="1"/>
</dbReference>
<feature type="region of interest" description="Disordered" evidence="5">
    <location>
        <begin position="1"/>
        <end position="21"/>
    </location>
</feature>
<reference evidence="8" key="1">
    <citation type="submission" date="2025-08" db="UniProtKB">
        <authorList>
            <consortium name="RefSeq"/>
        </authorList>
    </citation>
    <scope>IDENTIFICATION</scope>
    <source>
        <tissue evidence="8">Muscle</tissue>
    </source>
</reference>
<dbReference type="Pfam" id="PF00651">
    <property type="entry name" value="BTB"/>
    <property type="match status" value="1"/>
</dbReference>
<dbReference type="Gene3D" id="2.120.10.80">
    <property type="entry name" value="Kelch-type beta propeller"/>
    <property type="match status" value="1"/>
</dbReference>
<dbReference type="SMART" id="SM00612">
    <property type="entry name" value="Kelch"/>
    <property type="match status" value="3"/>
</dbReference>
<dbReference type="InterPro" id="IPR056737">
    <property type="entry name" value="Beta-prop_ATRN-MKLN-like"/>
</dbReference>
<dbReference type="SMART" id="SM00225">
    <property type="entry name" value="BTB"/>
    <property type="match status" value="1"/>
</dbReference>
<protein>
    <recommendedName>
        <fullName evidence="1">Kelch-like protein diablo</fullName>
    </recommendedName>
</protein>
<feature type="domain" description="BTB" evidence="6">
    <location>
        <begin position="142"/>
        <end position="208"/>
    </location>
</feature>
<accession>A0ABM1T8N8</accession>
<name>A0ABM1T8N8_LIMPO</name>
<dbReference type="CDD" id="cd18186">
    <property type="entry name" value="BTB_POZ_ZBTB_KLHL-like"/>
    <property type="match status" value="1"/>
</dbReference>
<dbReference type="InterPro" id="IPR011705">
    <property type="entry name" value="BACK"/>
</dbReference>
<dbReference type="InterPro" id="IPR027417">
    <property type="entry name" value="P-loop_NTPase"/>
</dbReference>
<dbReference type="Gene3D" id="1.20.5.190">
    <property type="match status" value="1"/>
</dbReference>
<dbReference type="RefSeq" id="XP_022252244.1">
    <property type="nucleotide sequence ID" value="XM_022396536.1"/>
</dbReference>
<dbReference type="Proteomes" id="UP000694941">
    <property type="component" value="Unplaced"/>
</dbReference>
<dbReference type="SUPFAM" id="SSF117281">
    <property type="entry name" value="Kelch motif"/>
    <property type="match status" value="1"/>
</dbReference>
<feature type="non-terminal residue" evidence="8">
    <location>
        <position position="702"/>
    </location>
</feature>
<dbReference type="SMART" id="SM00875">
    <property type="entry name" value="BACK"/>
    <property type="match status" value="1"/>
</dbReference>
<dbReference type="SUPFAM" id="SSF54695">
    <property type="entry name" value="POZ domain"/>
    <property type="match status" value="1"/>
</dbReference>
<dbReference type="InterPro" id="IPR011333">
    <property type="entry name" value="SKP1/BTB/POZ_sf"/>
</dbReference>
<dbReference type="InterPro" id="IPR000048">
    <property type="entry name" value="IQ_motif_EF-hand-BS"/>
</dbReference>
<dbReference type="SUPFAM" id="SSF52540">
    <property type="entry name" value="P-loop containing nucleoside triphosphate hydrolases"/>
    <property type="match status" value="1"/>
</dbReference>
<dbReference type="CDD" id="cd23767">
    <property type="entry name" value="IQCD"/>
    <property type="match status" value="1"/>
</dbReference>
<comment type="function">
    <text evidence="4">Probable substrate-specific adapter of an E3 ubiquitin-protein ligase complex which mediates the ubiquitination and subsequent proteasomal degradation of target proteins. May have a role in synapse differentiation and growth.</text>
</comment>
<evidence type="ECO:0000313" key="8">
    <source>
        <dbReference type="RefSeq" id="XP_022252244.1"/>
    </source>
</evidence>
<feature type="compositionally biased region" description="Low complexity" evidence="5">
    <location>
        <begin position="11"/>
        <end position="21"/>
    </location>
</feature>
<dbReference type="InterPro" id="IPR000210">
    <property type="entry name" value="BTB/POZ_dom"/>
</dbReference>
<evidence type="ECO:0000313" key="7">
    <source>
        <dbReference type="Proteomes" id="UP000694941"/>
    </source>
</evidence>
<dbReference type="GeneID" id="106468199"/>
<dbReference type="PIRSF" id="PIRSF037037">
    <property type="entry name" value="Kelch-like_protein_gigaxonin"/>
    <property type="match status" value="1"/>
</dbReference>
<dbReference type="SMART" id="SM00015">
    <property type="entry name" value="IQ"/>
    <property type="match status" value="2"/>
</dbReference>
<dbReference type="InterPro" id="IPR006652">
    <property type="entry name" value="Kelch_1"/>
</dbReference>
<dbReference type="InterPro" id="IPR017096">
    <property type="entry name" value="BTB-kelch_protein"/>
</dbReference>
<keyword evidence="2" id="KW-0880">Kelch repeat</keyword>
<evidence type="ECO:0000256" key="4">
    <source>
        <dbReference type="ARBA" id="ARBA00043912"/>
    </source>
</evidence>
<keyword evidence="3" id="KW-0677">Repeat</keyword>
<dbReference type="PANTHER" id="PTHR45632">
    <property type="entry name" value="LD33804P"/>
    <property type="match status" value="1"/>
</dbReference>
<dbReference type="Pfam" id="PF07707">
    <property type="entry name" value="BACK"/>
    <property type="match status" value="1"/>
</dbReference>
<evidence type="ECO:0000256" key="3">
    <source>
        <dbReference type="ARBA" id="ARBA00022737"/>
    </source>
</evidence>
<evidence type="ECO:0000259" key="6">
    <source>
        <dbReference type="PROSITE" id="PS50097"/>
    </source>
</evidence>
<dbReference type="InterPro" id="IPR015915">
    <property type="entry name" value="Kelch-typ_b-propeller"/>
</dbReference>
<dbReference type="PANTHER" id="PTHR45632:SF3">
    <property type="entry name" value="KELCH-LIKE PROTEIN 32"/>
    <property type="match status" value="1"/>
</dbReference>
<evidence type="ECO:0000256" key="1">
    <source>
        <dbReference type="ARBA" id="ARBA00013699"/>
    </source>
</evidence>
<evidence type="ECO:0000256" key="2">
    <source>
        <dbReference type="ARBA" id="ARBA00022441"/>
    </source>
</evidence>
<sequence length="702" mass="79856">MKNTEQLQDYSSTGSTFTTTTSSNQSLASILENRACQQHLEKHLGKVSVLENRVYLQQLVESHQEKDISNVYEEDSVTVHTSEKKQVSHIDYNISSSRKGVFYSANEQGRRQFNTDRVVVDFDHYSKLRQHAATLWKENVMTDITVYIGTKAYPAHKVVLTSYSPFFRGHIMAKGLEKINKIQIIGIKPASFEVLLRFMYTGEFKPGIHLIGDIYRASLKLKIWEVSRKCAKLLKGEEGGPSSILYVYATSKMLGLTQAAAHAYQTILKEFEDIIVTPEFLDLEASQLCEILSADAIGTRSEIVIYLAALKWLDHDFLKREEYMPEVMKCIRFSTMTLEEVLACYHPPILPGITQYPVVRDLLLKATCYLAAKSTKQNKNFEEYSSKPRLFLAKTKHRLGWYGFDWDILRVHNDAAIRIQSSYRGYTVRKEFLRRKKAAITIQAQVRGYHARTSYNLIKSKPQLSYNIKGGTICLDDPCLQTLIHCSDCTHISRQLDVRLALLPKCEDSVQETNTPVLLVLGGINPNSLSRTSTGDSMLRYLPTEDKWEHCGYLPEPRHHHMAVFLNRCVYVIGGYDPRITKNGKLVASKSCFRYNLESQKWQKISDMKYARVYHGAAALAGFIYVVGGKDEKGRLISSVELFNPGLNAWEELDVCLCCPRMAMGIAVHKDQLWISGGIIQPFGGRYIFAVSNVDRFVPKLN</sequence>
<dbReference type="PROSITE" id="PS50097">
    <property type="entry name" value="BTB"/>
    <property type="match status" value="1"/>
</dbReference>